<dbReference type="FunFam" id="3.40.640.10:FF:000033">
    <property type="entry name" value="Aspartate aminotransferase"/>
    <property type="match status" value="1"/>
</dbReference>
<dbReference type="Gene3D" id="3.90.1150.10">
    <property type="entry name" value="Aspartate Aminotransferase, domain 1"/>
    <property type="match status" value="1"/>
</dbReference>
<gene>
    <name evidence="8" type="ORF">CCE28_16725</name>
</gene>
<dbReference type="Proteomes" id="UP000216024">
    <property type="component" value="Unassembled WGS sequence"/>
</dbReference>
<evidence type="ECO:0000256" key="3">
    <source>
        <dbReference type="ARBA" id="ARBA00022576"/>
    </source>
</evidence>
<sequence length="395" mass="43406">MGKILSTKNGKISPSITLAITAKAKKMKADGIDIVSFGAGEPDFNTPKFIREAAIDAMEKGLTGYTPASGLLDLKNAICEKFKRDNNLDYKAENIVVSSGAKHSLFNALQAICNPGDEIIVPVPFWVSYPELVKLADATPVLVQTTEENSFKYTREELLDSINENTKAIILNSPNNPTGSVYTKEELEEIAKIAIDNDIYVISDEIYEKLMYDGEHVSIASLNEEIKDLTIVINGMSKAYAMTGWRIGYMAAKKEIISIINNVQSHATSNPNTMAQYGSIAALRGDEGPIRDMVCAFDERRKFMVDRINSIENLSCGTPKGAFYVMINISKLRGKTFDGYKIEGSMDFANYLLDKAKVAVIPGVAFGADNYIRLSYATSLDNIKEGLNRIEGAIK</sequence>
<comment type="cofactor">
    <cofactor evidence="1 6">
        <name>pyridoxal 5'-phosphate</name>
        <dbReference type="ChEBI" id="CHEBI:597326"/>
    </cofactor>
</comment>
<accession>A0A267MEX4</accession>
<keyword evidence="3 6" id="KW-0032">Aminotransferase</keyword>
<dbReference type="InterPro" id="IPR015424">
    <property type="entry name" value="PyrdxlP-dep_Trfase"/>
</dbReference>
<dbReference type="PANTHER" id="PTHR46383:SF1">
    <property type="entry name" value="ASPARTATE AMINOTRANSFERASE"/>
    <property type="match status" value="1"/>
</dbReference>
<protein>
    <recommendedName>
        <fullName evidence="6">Aminotransferase</fullName>
        <ecNumber evidence="6">2.6.1.-</ecNumber>
    </recommendedName>
</protein>
<dbReference type="SUPFAM" id="SSF53383">
    <property type="entry name" value="PLP-dependent transferases"/>
    <property type="match status" value="1"/>
</dbReference>
<evidence type="ECO:0000256" key="6">
    <source>
        <dbReference type="RuleBase" id="RU000481"/>
    </source>
</evidence>
<organism evidence="8 9">
    <name type="scientific">Anaeromicrobium sediminis</name>
    <dbReference type="NCBI Taxonomy" id="1478221"/>
    <lineage>
        <taxon>Bacteria</taxon>
        <taxon>Bacillati</taxon>
        <taxon>Bacillota</taxon>
        <taxon>Clostridia</taxon>
        <taxon>Peptostreptococcales</taxon>
        <taxon>Thermotaleaceae</taxon>
        <taxon>Anaeromicrobium</taxon>
    </lineage>
</organism>
<keyword evidence="4 6" id="KW-0808">Transferase</keyword>
<dbReference type="PROSITE" id="PS00105">
    <property type="entry name" value="AA_TRANSFER_CLASS_1"/>
    <property type="match status" value="1"/>
</dbReference>
<evidence type="ECO:0000256" key="2">
    <source>
        <dbReference type="ARBA" id="ARBA00007441"/>
    </source>
</evidence>
<comment type="caution">
    <text evidence="8">The sequence shown here is derived from an EMBL/GenBank/DDBJ whole genome shotgun (WGS) entry which is preliminary data.</text>
</comment>
<dbReference type="RefSeq" id="WP_095134872.1">
    <property type="nucleotide sequence ID" value="NZ_NIBG01000019.1"/>
</dbReference>
<dbReference type="Gene3D" id="3.40.640.10">
    <property type="entry name" value="Type I PLP-dependent aspartate aminotransferase-like (Major domain)"/>
    <property type="match status" value="1"/>
</dbReference>
<keyword evidence="5" id="KW-0663">Pyridoxal phosphate</keyword>
<keyword evidence="9" id="KW-1185">Reference proteome</keyword>
<dbReference type="InterPro" id="IPR015422">
    <property type="entry name" value="PyrdxlP-dep_Trfase_small"/>
</dbReference>
<dbReference type="EC" id="2.6.1.-" evidence="6"/>
<proteinExistence type="inferred from homology"/>
<dbReference type="InterPro" id="IPR004838">
    <property type="entry name" value="NHTrfase_class1_PyrdxlP-BS"/>
</dbReference>
<evidence type="ECO:0000313" key="8">
    <source>
        <dbReference type="EMBL" id="PAB58119.1"/>
    </source>
</evidence>
<evidence type="ECO:0000259" key="7">
    <source>
        <dbReference type="Pfam" id="PF00155"/>
    </source>
</evidence>
<dbReference type="InterPro" id="IPR015421">
    <property type="entry name" value="PyrdxlP-dep_Trfase_major"/>
</dbReference>
<dbReference type="EMBL" id="NIBG01000019">
    <property type="protein sequence ID" value="PAB58119.1"/>
    <property type="molecule type" value="Genomic_DNA"/>
</dbReference>
<evidence type="ECO:0000256" key="5">
    <source>
        <dbReference type="ARBA" id="ARBA00022898"/>
    </source>
</evidence>
<dbReference type="GO" id="GO:0006520">
    <property type="term" value="P:amino acid metabolic process"/>
    <property type="evidence" value="ECO:0007669"/>
    <property type="project" value="InterPro"/>
</dbReference>
<evidence type="ECO:0000256" key="4">
    <source>
        <dbReference type="ARBA" id="ARBA00022679"/>
    </source>
</evidence>
<dbReference type="GO" id="GO:0008483">
    <property type="term" value="F:transaminase activity"/>
    <property type="evidence" value="ECO:0007669"/>
    <property type="project" value="UniProtKB-KW"/>
</dbReference>
<dbReference type="OrthoDB" id="9802328at2"/>
<dbReference type="InterPro" id="IPR004839">
    <property type="entry name" value="Aminotransferase_I/II_large"/>
</dbReference>
<feature type="domain" description="Aminotransferase class I/classII large" evidence="7">
    <location>
        <begin position="33"/>
        <end position="390"/>
    </location>
</feature>
<dbReference type="AlphaFoldDB" id="A0A267MEX4"/>
<reference evidence="8 9" key="1">
    <citation type="submission" date="2017-06" db="EMBL/GenBank/DDBJ databases">
        <title>Draft genome sequence of anaerobic fermentative bacterium Anaeromicrobium sediminis DY2726D isolated from West Pacific Ocean sediments.</title>
        <authorList>
            <person name="Zeng X."/>
        </authorList>
    </citation>
    <scope>NUCLEOTIDE SEQUENCE [LARGE SCALE GENOMIC DNA]</scope>
    <source>
        <strain evidence="8 9">DY2726D</strain>
    </source>
</reference>
<dbReference type="Pfam" id="PF00155">
    <property type="entry name" value="Aminotran_1_2"/>
    <property type="match status" value="1"/>
</dbReference>
<dbReference type="PANTHER" id="PTHR46383">
    <property type="entry name" value="ASPARTATE AMINOTRANSFERASE"/>
    <property type="match status" value="1"/>
</dbReference>
<dbReference type="InterPro" id="IPR050596">
    <property type="entry name" value="AspAT/PAT-like"/>
</dbReference>
<name>A0A267MEX4_9FIRM</name>
<evidence type="ECO:0000256" key="1">
    <source>
        <dbReference type="ARBA" id="ARBA00001933"/>
    </source>
</evidence>
<dbReference type="GO" id="GO:0030170">
    <property type="term" value="F:pyridoxal phosphate binding"/>
    <property type="evidence" value="ECO:0007669"/>
    <property type="project" value="InterPro"/>
</dbReference>
<evidence type="ECO:0000313" key="9">
    <source>
        <dbReference type="Proteomes" id="UP000216024"/>
    </source>
</evidence>
<dbReference type="CDD" id="cd00609">
    <property type="entry name" value="AAT_like"/>
    <property type="match status" value="1"/>
</dbReference>
<comment type="similarity">
    <text evidence="2 6">Belongs to the class-I pyridoxal-phosphate-dependent aminotransferase family.</text>
</comment>